<accession>A0ABQ5SQ51</accession>
<evidence type="ECO:0008006" key="5">
    <source>
        <dbReference type="Google" id="ProtNLM"/>
    </source>
</evidence>
<evidence type="ECO:0000256" key="2">
    <source>
        <dbReference type="SAM" id="SignalP"/>
    </source>
</evidence>
<organism evidence="3 4">
    <name type="scientific">Nocardioides luteus</name>
    <dbReference type="NCBI Taxonomy" id="1844"/>
    <lineage>
        <taxon>Bacteria</taxon>
        <taxon>Bacillati</taxon>
        <taxon>Actinomycetota</taxon>
        <taxon>Actinomycetes</taxon>
        <taxon>Propionibacteriales</taxon>
        <taxon>Nocardioidaceae</taxon>
        <taxon>Nocardioides</taxon>
    </lineage>
</organism>
<evidence type="ECO:0000313" key="3">
    <source>
        <dbReference type="EMBL" id="GLJ66282.1"/>
    </source>
</evidence>
<feature type="compositionally biased region" description="Basic and acidic residues" evidence="1">
    <location>
        <begin position="91"/>
        <end position="118"/>
    </location>
</feature>
<name>A0ABQ5SQ51_9ACTN</name>
<comment type="caution">
    <text evidence="3">The sequence shown here is derived from an EMBL/GenBank/DDBJ whole genome shotgun (WGS) entry which is preliminary data.</text>
</comment>
<keyword evidence="4" id="KW-1185">Reference proteome</keyword>
<gene>
    <name evidence="3" type="ORF">GCM10017579_03180</name>
</gene>
<dbReference type="Proteomes" id="UP001142292">
    <property type="component" value="Unassembled WGS sequence"/>
</dbReference>
<sequence length="261" mass="26540">MFTKLMGQVPTVVIAAATASIFGGGAAYAAARITSADIADQTIQSRDIAAQGVGTSEVRNQSIVSGDIAEGGVGASEIRNGSITGADINDTTEKNLKGAKGAKGDKGDKGDPGADGKDGVVSPAYSASDSSIVQAIGGSFGKFTDGVRATRVDTIELPAGEYVLTAEGFFVNSQATTGKTRMQLAVRVDDGSDWGKDFGTCFTGATSPLANRESHCSSTRVVTVDADDVVDVYAFGYADDQGSADSGKVSVKSFVTALPVQ</sequence>
<evidence type="ECO:0000256" key="1">
    <source>
        <dbReference type="SAM" id="MobiDB-lite"/>
    </source>
</evidence>
<proteinExistence type="predicted"/>
<feature type="region of interest" description="Disordered" evidence="1">
    <location>
        <begin position="79"/>
        <end position="122"/>
    </location>
</feature>
<protein>
    <recommendedName>
        <fullName evidence="5">Collagen-like protein</fullName>
    </recommendedName>
</protein>
<evidence type="ECO:0000313" key="4">
    <source>
        <dbReference type="Proteomes" id="UP001142292"/>
    </source>
</evidence>
<reference evidence="3" key="1">
    <citation type="journal article" date="2014" name="Int. J. Syst. Evol. Microbiol.">
        <title>Complete genome of a new Firmicutes species belonging to the dominant human colonic microbiota ('Ruminococcus bicirculans') reveals two chromosomes and a selective capacity to utilize plant glucans.</title>
        <authorList>
            <consortium name="NISC Comparative Sequencing Program"/>
            <person name="Wegmann U."/>
            <person name="Louis P."/>
            <person name="Goesmann A."/>
            <person name="Henrissat B."/>
            <person name="Duncan S.H."/>
            <person name="Flint H.J."/>
        </authorList>
    </citation>
    <scope>NUCLEOTIDE SEQUENCE</scope>
    <source>
        <strain evidence="3">VKM Ac-1246</strain>
    </source>
</reference>
<reference evidence="3" key="2">
    <citation type="submission" date="2023-01" db="EMBL/GenBank/DDBJ databases">
        <authorList>
            <person name="Sun Q."/>
            <person name="Evtushenko L."/>
        </authorList>
    </citation>
    <scope>NUCLEOTIDE SEQUENCE</scope>
    <source>
        <strain evidence="3">VKM Ac-1246</strain>
    </source>
</reference>
<dbReference type="EMBL" id="BSEL01000001">
    <property type="protein sequence ID" value="GLJ66282.1"/>
    <property type="molecule type" value="Genomic_DNA"/>
</dbReference>
<dbReference type="RefSeq" id="WP_189116956.1">
    <property type="nucleotide sequence ID" value="NZ_BMRK01000002.1"/>
</dbReference>
<feature type="signal peptide" evidence="2">
    <location>
        <begin position="1"/>
        <end position="29"/>
    </location>
</feature>
<feature type="chain" id="PRO_5046030057" description="Collagen-like protein" evidence="2">
    <location>
        <begin position="30"/>
        <end position="261"/>
    </location>
</feature>
<keyword evidence="2" id="KW-0732">Signal</keyword>